<evidence type="ECO:0000256" key="8">
    <source>
        <dbReference type="RuleBase" id="RU362079"/>
    </source>
</evidence>
<evidence type="ECO:0000256" key="4">
    <source>
        <dbReference type="ARBA" id="ARBA00022909"/>
    </source>
</evidence>
<keyword evidence="11" id="KW-1185">Reference proteome</keyword>
<evidence type="ECO:0000256" key="5">
    <source>
        <dbReference type="ARBA" id="ARBA00023239"/>
    </source>
</evidence>
<dbReference type="EC" id="4.1.2.25" evidence="8"/>
<dbReference type="EMBL" id="JAFLEQ010000017">
    <property type="protein sequence ID" value="MBN9645091.1"/>
    <property type="molecule type" value="Genomic_DNA"/>
</dbReference>
<dbReference type="FunFam" id="3.30.1130.10:FF:000003">
    <property type="entry name" value="7,8-dihydroneopterin aldolase"/>
    <property type="match status" value="1"/>
</dbReference>
<evidence type="ECO:0000259" key="9">
    <source>
        <dbReference type="SMART" id="SM00905"/>
    </source>
</evidence>
<dbReference type="Pfam" id="PF02152">
    <property type="entry name" value="FolB"/>
    <property type="match status" value="1"/>
</dbReference>
<name>A0A939E3N6_9CORY</name>
<dbReference type="GO" id="GO:0005737">
    <property type="term" value="C:cytoplasm"/>
    <property type="evidence" value="ECO:0007669"/>
    <property type="project" value="TreeGrafter"/>
</dbReference>
<feature type="domain" description="Dihydroneopterin aldolase/epimerase" evidence="9">
    <location>
        <begin position="5"/>
        <end position="118"/>
    </location>
</feature>
<dbReference type="CDD" id="cd00534">
    <property type="entry name" value="DHNA_DHNTPE"/>
    <property type="match status" value="1"/>
</dbReference>
<comment type="catalytic activity">
    <reaction evidence="7">
        <text>7,8-dihydroneopterin + O2 = 7,8-dihydroxanthopterin + glycolaldehyde + formate + H(+)</text>
        <dbReference type="Rhea" id="RHEA:45332"/>
        <dbReference type="ChEBI" id="CHEBI:15378"/>
        <dbReference type="ChEBI" id="CHEBI:15379"/>
        <dbReference type="ChEBI" id="CHEBI:15740"/>
        <dbReference type="ChEBI" id="CHEBI:17001"/>
        <dbReference type="ChEBI" id="CHEBI:17071"/>
        <dbReference type="ChEBI" id="CHEBI:85130"/>
        <dbReference type="EC" id="1.13.11.81"/>
    </reaction>
</comment>
<evidence type="ECO:0000256" key="3">
    <source>
        <dbReference type="ARBA" id="ARBA00005708"/>
    </source>
</evidence>
<evidence type="ECO:0000256" key="1">
    <source>
        <dbReference type="ARBA" id="ARBA00001353"/>
    </source>
</evidence>
<dbReference type="PANTHER" id="PTHR42844">
    <property type="entry name" value="DIHYDRONEOPTERIN ALDOLASE 1-RELATED"/>
    <property type="match status" value="1"/>
</dbReference>
<evidence type="ECO:0000256" key="6">
    <source>
        <dbReference type="ARBA" id="ARBA00032903"/>
    </source>
</evidence>
<reference evidence="10" key="1">
    <citation type="submission" date="2021-03" db="EMBL/GenBank/DDBJ databases">
        <authorList>
            <person name="Sun Q."/>
        </authorList>
    </citation>
    <scope>NUCLEOTIDE SEQUENCE</scope>
    <source>
        <strain evidence="10">CCM 8862</strain>
    </source>
</reference>
<comment type="function">
    <text evidence="8">Catalyzes the conversion of 7,8-dihydroneopterin to 6-hydroxymethyl-7,8-dihydropterin.</text>
</comment>
<dbReference type="NCBIfam" id="TIGR00526">
    <property type="entry name" value="folB_dom"/>
    <property type="match status" value="1"/>
</dbReference>
<comment type="pathway">
    <text evidence="2 8">Cofactor biosynthesis; tetrahydrofolate biosynthesis; 2-amino-4-hydroxy-6-hydroxymethyl-7,8-dihydropteridine diphosphate from 7,8-dihydroneopterin triphosphate: step 3/4.</text>
</comment>
<organism evidence="10 11">
    <name type="scientific">Corynebacterium mendelii</name>
    <dbReference type="NCBI Taxonomy" id="2765362"/>
    <lineage>
        <taxon>Bacteria</taxon>
        <taxon>Bacillati</taxon>
        <taxon>Actinomycetota</taxon>
        <taxon>Actinomycetes</taxon>
        <taxon>Mycobacteriales</taxon>
        <taxon>Corynebacteriaceae</taxon>
        <taxon>Corynebacterium</taxon>
    </lineage>
</organism>
<evidence type="ECO:0000313" key="11">
    <source>
        <dbReference type="Proteomes" id="UP000664332"/>
    </source>
</evidence>
<dbReference type="NCBIfam" id="TIGR00525">
    <property type="entry name" value="folB"/>
    <property type="match status" value="1"/>
</dbReference>
<comment type="caution">
    <text evidence="10">The sequence shown here is derived from an EMBL/GenBank/DDBJ whole genome shotgun (WGS) entry which is preliminary data.</text>
</comment>
<evidence type="ECO:0000313" key="10">
    <source>
        <dbReference type="EMBL" id="MBN9645091.1"/>
    </source>
</evidence>
<dbReference type="InterPro" id="IPR043133">
    <property type="entry name" value="GTP-CH-I_C/QueF"/>
</dbReference>
<dbReference type="SUPFAM" id="SSF55620">
    <property type="entry name" value="Tetrahydrobiopterin biosynthesis enzymes-like"/>
    <property type="match status" value="1"/>
</dbReference>
<dbReference type="GO" id="GO:0046656">
    <property type="term" value="P:folic acid biosynthetic process"/>
    <property type="evidence" value="ECO:0007669"/>
    <property type="project" value="UniProtKB-UniRule"/>
</dbReference>
<dbReference type="AlphaFoldDB" id="A0A939E3N6"/>
<comment type="catalytic activity">
    <reaction evidence="1 8">
        <text>7,8-dihydroneopterin = 6-hydroxymethyl-7,8-dihydropterin + glycolaldehyde</text>
        <dbReference type="Rhea" id="RHEA:10540"/>
        <dbReference type="ChEBI" id="CHEBI:17001"/>
        <dbReference type="ChEBI" id="CHEBI:17071"/>
        <dbReference type="ChEBI" id="CHEBI:44841"/>
        <dbReference type="EC" id="4.1.2.25"/>
    </reaction>
</comment>
<dbReference type="GO" id="GO:0004150">
    <property type="term" value="F:dihydroneopterin aldolase activity"/>
    <property type="evidence" value="ECO:0007669"/>
    <property type="project" value="UniProtKB-UniRule"/>
</dbReference>
<dbReference type="InterPro" id="IPR006157">
    <property type="entry name" value="FolB_dom"/>
</dbReference>
<keyword evidence="4 8" id="KW-0289">Folate biosynthesis</keyword>
<accession>A0A939E3N6</accession>
<dbReference type="SMART" id="SM00905">
    <property type="entry name" value="FolB"/>
    <property type="match status" value="1"/>
</dbReference>
<proteinExistence type="inferred from homology"/>
<sequence length="130" mass="14052">MADRIEITGLHFTACHGVLEEEKTTPQPFVVDIRLWLDCAPAAATDDIAATVSYADVAGIAEKIVSAQPVNLIETVAARIADDVLATYQMLHAVEVTVHKPQAPLPQRFDDVAVVARRSRPRRGPGRAGE</sequence>
<dbReference type="PANTHER" id="PTHR42844:SF1">
    <property type="entry name" value="DIHYDRONEOPTERIN ALDOLASE 1-RELATED"/>
    <property type="match status" value="1"/>
</dbReference>
<evidence type="ECO:0000256" key="2">
    <source>
        <dbReference type="ARBA" id="ARBA00005013"/>
    </source>
</evidence>
<dbReference type="Proteomes" id="UP000664332">
    <property type="component" value="Unassembled WGS sequence"/>
</dbReference>
<evidence type="ECO:0000256" key="7">
    <source>
        <dbReference type="ARBA" id="ARBA00052077"/>
    </source>
</evidence>
<protein>
    <recommendedName>
        <fullName evidence="6 8">7,8-dihydroneopterin aldolase</fullName>
        <ecNumber evidence="8">4.1.2.25</ecNumber>
    </recommendedName>
</protein>
<dbReference type="GO" id="GO:0046654">
    <property type="term" value="P:tetrahydrofolate biosynthetic process"/>
    <property type="evidence" value="ECO:0007669"/>
    <property type="project" value="UniProtKB-UniRule"/>
</dbReference>
<keyword evidence="5 8" id="KW-0456">Lyase</keyword>
<gene>
    <name evidence="10" type="primary">folB</name>
    <name evidence="10" type="ORF">JZY06_10800</name>
</gene>
<dbReference type="RefSeq" id="WP_207279569.1">
    <property type="nucleotide sequence ID" value="NZ_JAFLEQ010000017.1"/>
</dbReference>
<dbReference type="Gene3D" id="3.30.1130.10">
    <property type="match status" value="1"/>
</dbReference>
<comment type="similarity">
    <text evidence="3 8">Belongs to the DHNA family.</text>
</comment>
<dbReference type="InterPro" id="IPR006156">
    <property type="entry name" value="Dihydroneopterin_aldolase"/>
</dbReference>